<dbReference type="Pfam" id="PF08240">
    <property type="entry name" value="ADH_N"/>
    <property type="match status" value="1"/>
</dbReference>
<sequence>MKALVVHKDGKDAPARHELVKFDQLDQLPAAGREAKAASLPQSVVNVELSTLNYKDGLVAQGRPGVATFPIVPGIDFVGTIESCAGGSFQRGDWVVLTGHYAGQQVHGGYAEKCSIPTEWLIPLPKALSPKDAMIIGTAGFTAMQSVMALERAGCLRSKDAKVLVSGASGGVGSTAIAILKQLGFSNIVASTGRVEENGDWLRSLGANEVIGRIENARPLAAESYDAGIDTVGGQVLAGMLSQIKYGGAVSACGVAGGPKVPTTVFPFILRGVSLLGIDSVQLPMGERTEVWKRLETDFPRAYLEATTAVKGLEDVQELSEKILDGKISGRVLISPKL</sequence>
<evidence type="ECO:0000259" key="1">
    <source>
        <dbReference type="Pfam" id="PF00107"/>
    </source>
</evidence>
<dbReference type="Pfam" id="PF00107">
    <property type="entry name" value="ADH_zinc_N"/>
    <property type="match status" value="1"/>
</dbReference>
<dbReference type="InterPro" id="IPR014188">
    <property type="entry name" value="Acrylyl-CoA_reductase_AcuI"/>
</dbReference>
<dbReference type="Proteomes" id="UP001642464">
    <property type="component" value="Unassembled WGS sequence"/>
</dbReference>
<dbReference type="InterPro" id="IPR011032">
    <property type="entry name" value="GroES-like_sf"/>
</dbReference>
<organism evidence="3 4">
    <name type="scientific">Durusdinium trenchii</name>
    <dbReference type="NCBI Taxonomy" id="1381693"/>
    <lineage>
        <taxon>Eukaryota</taxon>
        <taxon>Sar</taxon>
        <taxon>Alveolata</taxon>
        <taxon>Dinophyceae</taxon>
        <taxon>Suessiales</taxon>
        <taxon>Symbiodiniaceae</taxon>
        <taxon>Durusdinium</taxon>
    </lineage>
</organism>
<dbReference type="InterPro" id="IPR013149">
    <property type="entry name" value="ADH-like_C"/>
</dbReference>
<dbReference type="SUPFAM" id="SSF50129">
    <property type="entry name" value="GroES-like"/>
    <property type="match status" value="1"/>
</dbReference>
<feature type="domain" description="Alcohol dehydrogenase-like C-terminal" evidence="1">
    <location>
        <begin position="171"/>
        <end position="282"/>
    </location>
</feature>
<proteinExistence type="predicted"/>
<evidence type="ECO:0000259" key="2">
    <source>
        <dbReference type="Pfam" id="PF08240"/>
    </source>
</evidence>
<comment type="caution">
    <text evidence="3">The sequence shown here is derived from an EMBL/GenBank/DDBJ whole genome shotgun (WGS) entry which is preliminary data.</text>
</comment>
<reference evidence="3 4" key="1">
    <citation type="submission" date="2024-02" db="EMBL/GenBank/DDBJ databases">
        <authorList>
            <person name="Chen Y."/>
            <person name="Shah S."/>
            <person name="Dougan E. K."/>
            <person name="Thang M."/>
            <person name="Chan C."/>
        </authorList>
    </citation>
    <scope>NUCLEOTIDE SEQUENCE [LARGE SCALE GENOMIC DNA]</scope>
</reference>
<evidence type="ECO:0000313" key="3">
    <source>
        <dbReference type="EMBL" id="CAK9019829.1"/>
    </source>
</evidence>
<dbReference type="InterPro" id="IPR013154">
    <property type="entry name" value="ADH-like_N"/>
</dbReference>
<evidence type="ECO:0000313" key="4">
    <source>
        <dbReference type="Proteomes" id="UP001642464"/>
    </source>
</evidence>
<dbReference type="PANTHER" id="PTHR43677">
    <property type="entry name" value="SHORT-CHAIN DEHYDROGENASE/REDUCTASE"/>
    <property type="match status" value="1"/>
</dbReference>
<dbReference type="InterPro" id="IPR051397">
    <property type="entry name" value="Zn-ADH-like_protein"/>
</dbReference>
<dbReference type="PANTHER" id="PTHR43677:SF1">
    <property type="entry name" value="ACRYLYL-COA REDUCTASE ACUI-RELATED"/>
    <property type="match status" value="1"/>
</dbReference>
<accession>A0ABP0JZA3</accession>
<dbReference type="Gene3D" id="3.40.50.720">
    <property type="entry name" value="NAD(P)-binding Rossmann-like Domain"/>
    <property type="match status" value="1"/>
</dbReference>
<protein>
    <submittedName>
        <fullName evidence="3">Probable acrylyl-CoA reductase AcuI (Acryloyl-coenzyme A reductase AcuI)</fullName>
    </submittedName>
</protein>
<gene>
    <name evidence="3" type="ORF">SCF082_LOCUS14678</name>
</gene>
<feature type="domain" description="Alcohol dehydrogenase-like N-terminal" evidence="2">
    <location>
        <begin position="44"/>
        <end position="126"/>
    </location>
</feature>
<dbReference type="InterPro" id="IPR036291">
    <property type="entry name" value="NAD(P)-bd_dom_sf"/>
</dbReference>
<keyword evidence="4" id="KW-1185">Reference proteome</keyword>
<dbReference type="Gene3D" id="3.90.180.10">
    <property type="entry name" value="Medium-chain alcohol dehydrogenases, catalytic domain"/>
    <property type="match status" value="1"/>
</dbReference>
<dbReference type="EMBL" id="CAXAMM010009240">
    <property type="protein sequence ID" value="CAK9019829.1"/>
    <property type="molecule type" value="Genomic_DNA"/>
</dbReference>
<name>A0ABP0JZA3_9DINO</name>
<dbReference type="NCBIfam" id="TIGR02823">
    <property type="entry name" value="oxido_YhdH"/>
    <property type="match status" value="1"/>
</dbReference>
<dbReference type="SUPFAM" id="SSF51735">
    <property type="entry name" value="NAD(P)-binding Rossmann-fold domains"/>
    <property type="match status" value="1"/>
</dbReference>